<organism evidence="1 2">
    <name type="scientific">Prochlorococcus marinus (strain SARG / CCMP1375 / SS120)</name>
    <dbReference type="NCBI Taxonomy" id="167539"/>
    <lineage>
        <taxon>Bacteria</taxon>
        <taxon>Bacillati</taxon>
        <taxon>Cyanobacteriota</taxon>
        <taxon>Cyanophyceae</taxon>
        <taxon>Synechococcales</taxon>
        <taxon>Prochlorococcaceae</taxon>
        <taxon>Prochlorococcus</taxon>
    </lineage>
</organism>
<gene>
    <name evidence="1" type="ordered locus">Pro_0731</name>
</gene>
<dbReference type="STRING" id="167539.Pro_0731"/>
<dbReference type="Proteomes" id="UP000001420">
    <property type="component" value="Chromosome"/>
</dbReference>
<dbReference type="InterPro" id="IPR014964">
    <property type="entry name" value="DUF1830"/>
</dbReference>
<accession>Q7VCK9</accession>
<evidence type="ECO:0000313" key="1">
    <source>
        <dbReference type="EMBL" id="AAP99775.1"/>
    </source>
</evidence>
<dbReference type="AlphaFoldDB" id="Q7VCK9"/>
<name>Q7VCK9_PROMA</name>
<reference evidence="1 2" key="1">
    <citation type="journal article" date="2003" name="Proc. Natl. Acad. Sci. U.S.A.">
        <title>Genome sequence of the cyanobacterium Prochlorococcus marinus SS120, a nearly minimal oxyphototrophic genome.</title>
        <authorList>
            <person name="Dufresne A."/>
            <person name="Salanoubat M."/>
            <person name="Partensky F."/>
            <person name="Artiguenave F."/>
            <person name="Axmann I.M."/>
            <person name="Barbe V."/>
            <person name="Duprat S."/>
            <person name="Galperin M.Y."/>
            <person name="Koonin E.V."/>
            <person name="Le Gall F."/>
            <person name="Makarova K.S."/>
            <person name="Ostrowski M."/>
            <person name="Oztas S."/>
            <person name="Robert C."/>
            <person name="Rogozin I.B."/>
            <person name="Scanlan D.J."/>
            <person name="Tandeau de Marsac N."/>
            <person name="Weissenbach J."/>
            <person name="Wincker P."/>
            <person name="Wolf Y.I."/>
            <person name="Hess W.R."/>
        </authorList>
    </citation>
    <scope>NUCLEOTIDE SEQUENCE [LARGE SCALE GENOMIC DNA]</scope>
    <source>
        <strain evidence="2">SARG / CCMP1375 / SS120</strain>
    </source>
</reference>
<sequence>MLDFSYCNDSNRMVVLRCIGSNHFFLERVLFPKQVIEFLAPRDSKVEIWGNELYGPKLEQRIRVGSIMNEIPKAA</sequence>
<dbReference type="HOGENOM" id="CLU_188502_1_0_3"/>
<dbReference type="Pfam" id="PF08865">
    <property type="entry name" value="DUF1830"/>
    <property type="match status" value="1"/>
</dbReference>
<dbReference type="EnsemblBacteria" id="AAP99775">
    <property type="protein sequence ID" value="AAP99775"/>
    <property type="gene ID" value="Pro_0731"/>
</dbReference>
<dbReference type="RefSeq" id="WP_011124883.1">
    <property type="nucleotide sequence ID" value="NC_005042.1"/>
</dbReference>
<keyword evidence="2" id="KW-1185">Reference proteome</keyword>
<dbReference type="KEGG" id="pma:Pro_0731"/>
<dbReference type="OrthoDB" id="460810at2"/>
<evidence type="ECO:0008006" key="3">
    <source>
        <dbReference type="Google" id="ProtNLM"/>
    </source>
</evidence>
<dbReference type="PATRIC" id="fig|167539.5.peg.773"/>
<dbReference type="eggNOG" id="ENOG5030R7F">
    <property type="taxonomic scope" value="Bacteria"/>
</dbReference>
<proteinExistence type="predicted"/>
<protein>
    <recommendedName>
        <fullName evidence="3">DUF1830 domain-containing protein</fullName>
    </recommendedName>
</protein>
<dbReference type="EMBL" id="AE017126">
    <property type="protein sequence ID" value="AAP99775.1"/>
    <property type="molecule type" value="Genomic_DNA"/>
</dbReference>
<evidence type="ECO:0000313" key="2">
    <source>
        <dbReference type="Proteomes" id="UP000001420"/>
    </source>
</evidence>